<organism evidence="3 4">
    <name type="scientific">Pseudooceanicola nitratireducens</name>
    <dbReference type="NCBI Taxonomy" id="517719"/>
    <lineage>
        <taxon>Bacteria</taxon>
        <taxon>Pseudomonadati</taxon>
        <taxon>Pseudomonadota</taxon>
        <taxon>Alphaproteobacteria</taxon>
        <taxon>Rhodobacterales</taxon>
        <taxon>Paracoccaceae</taxon>
        <taxon>Pseudooceanicola</taxon>
    </lineage>
</organism>
<dbReference type="STRING" id="517719.SAMN05421762_1905"/>
<dbReference type="Proteomes" id="UP000231644">
    <property type="component" value="Unassembled WGS sequence"/>
</dbReference>
<dbReference type="SUPFAM" id="SSF52788">
    <property type="entry name" value="Phosphotyrosine protein phosphatases I"/>
    <property type="match status" value="1"/>
</dbReference>
<dbReference type="Gene3D" id="3.40.50.2300">
    <property type="match status" value="1"/>
</dbReference>
<dbReference type="InterPro" id="IPR023485">
    <property type="entry name" value="Ptyr_pPase"/>
</dbReference>
<evidence type="ECO:0000313" key="4">
    <source>
        <dbReference type="Proteomes" id="UP000231644"/>
    </source>
</evidence>
<feature type="domain" description="Phosphotyrosine protein phosphatase I" evidence="2">
    <location>
        <begin position="1"/>
        <end position="133"/>
    </location>
</feature>
<dbReference type="PANTHER" id="PTHR43428">
    <property type="entry name" value="ARSENATE REDUCTASE"/>
    <property type="match status" value="1"/>
</dbReference>
<dbReference type="RefSeq" id="WP_093453694.1">
    <property type="nucleotide sequence ID" value="NZ_BAABWI010000006.1"/>
</dbReference>
<evidence type="ECO:0000259" key="2">
    <source>
        <dbReference type="SMART" id="SM00226"/>
    </source>
</evidence>
<keyword evidence="4" id="KW-1185">Reference proteome</keyword>
<proteinExistence type="predicted"/>
<gene>
    <name evidence="3" type="ORF">SAMN05421762_1905</name>
</gene>
<keyword evidence="1" id="KW-0059">Arsenical resistance</keyword>
<dbReference type="EMBL" id="FOLX01000001">
    <property type="protein sequence ID" value="SFC71287.1"/>
    <property type="molecule type" value="Genomic_DNA"/>
</dbReference>
<evidence type="ECO:0000256" key="1">
    <source>
        <dbReference type="ARBA" id="ARBA00022849"/>
    </source>
</evidence>
<name>A0A1I1LDP7_9RHOB</name>
<dbReference type="GO" id="GO:0046685">
    <property type="term" value="P:response to arsenic-containing substance"/>
    <property type="evidence" value="ECO:0007669"/>
    <property type="project" value="UniProtKB-KW"/>
</dbReference>
<reference evidence="3 4" key="1">
    <citation type="submission" date="2016-10" db="EMBL/GenBank/DDBJ databases">
        <authorList>
            <person name="de Groot N.N."/>
        </authorList>
    </citation>
    <scope>NUCLEOTIDE SEQUENCE [LARGE SCALE GENOMIC DNA]</scope>
    <source>
        <strain evidence="3 4">DSM 29619</strain>
    </source>
</reference>
<dbReference type="AlphaFoldDB" id="A0A1I1LDP7"/>
<dbReference type="PANTHER" id="PTHR43428:SF1">
    <property type="entry name" value="ARSENATE REDUCTASE"/>
    <property type="match status" value="1"/>
</dbReference>
<dbReference type="OrthoDB" id="9793058at2"/>
<dbReference type="InterPro" id="IPR036196">
    <property type="entry name" value="Ptyr_pPase_sf"/>
</dbReference>
<dbReference type="SMART" id="SM00226">
    <property type="entry name" value="LMWPc"/>
    <property type="match status" value="1"/>
</dbReference>
<accession>A0A1I1LDP7</accession>
<evidence type="ECO:0000313" key="3">
    <source>
        <dbReference type="EMBL" id="SFC71287.1"/>
    </source>
</evidence>
<protein>
    <submittedName>
        <fullName evidence="3">Protein-tyrosine-phosphatase</fullName>
    </submittedName>
</protein>
<dbReference type="Pfam" id="PF01451">
    <property type="entry name" value="LMWPc"/>
    <property type="match status" value="1"/>
</dbReference>
<sequence>MNILVLCAGNASSSLLLEAILNARGQGRVTAYSAGTDPAGSVHPQVFKLLEEQDFDTSDLQSTPLAEFAEPGAPEMDLVLSLAPLGAPKLPGQPVRATWAIPDPADQPEDGWEDAFRATYDLLDRRAAALLKYAIETLDPGELKATLDRIGKK</sequence>